<organism evidence="7 8">
    <name type="scientific">Beutenbergia cavernae (strain ATCC BAA-8 / DSM 12333 / CCUG 43141 / JCM 11478 / NBRC 16432 / NCIMB 13614 / HKI 0122)</name>
    <dbReference type="NCBI Taxonomy" id="471853"/>
    <lineage>
        <taxon>Bacteria</taxon>
        <taxon>Bacillati</taxon>
        <taxon>Actinomycetota</taxon>
        <taxon>Actinomycetes</taxon>
        <taxon>Micrococcales</taxon>
        <taxon>Beutenbergiaceae</taxon>
        <taxon>Beutenbergia</taxon>
    </lineage>
</organism>
<dbReference type="Proteomes" id="UP000007962">
    <property type="component" value="Chromosome"/>
</dbReference>
<evidence type="ECO:0000256" key="1">
    <source>
        <dbReference type="ARBA" id="ARBA00005854"/>
    </source>
</evidence>
<dbReference type="GO" id="GO:0016618">
    <property type="term" value="F:hydroxypyruvate reductase [NAD(P)H] activity"/>
    <property type="evidence" value="ECO:0007669"/>
    <property type="project" value="TreeGrafter"/>
</dbReference>
<evidence type="ECO:0000259" key="5">
    <source>
        <dbReference type="Pfam" id="PF00389"/>
    </source>
</evidence>
<dbReference type="GO" id="GO:0030267">
    <property type="term" value="F:glyoxylate reductase (NADPH) activity"/>
    <property type="evidence" value="ECO:0007669"/>
    <property type="project" value="TreeGrafter"/>
</dbReference>
<dbReference type="PROSITE" id="PS00671">
    <property type="entry name" value="D_2_HYDROXYACID_DH_3"/>
    <property type="match status" value="1"/>
</dbReference>
<dbReference type="PROSITE" id="PS00670">
    <property type="entry name" value="D_2_HYDROXYACID_DH_2"/>
    <property type="match status" value="1"/>
</dbReference>
<dbReference type="PROSITE" id="PS00065">
    <property type="entry name" value="D_2_HYDROXYACID_DH_1"/>
    <property type="match status" value="1"/>
</dbReference>
<protein>
    <submittedName>
        <fullName evidence="7">D-isomer specific 2-hydroxyacid dehydrogenase NAD-binding</fullName>
    </submittedName>
</protein>
<sequence length="316" mass="33294">MSAVLVCLSDYPRDLVEGWVADGDVEVVLARRGAPMAEVLPDLERADVVIGDAARTFPLDGAVLARMRRCRLLVHPAVGLDGVVDLDAARAHGITVVNAPGYNAEAVADWTLMAMLLMLRDGTAADRDLREHGWHARPLGRELGAMTVGIVGYGAIGRAVHRRLRGFGATVLLTDSRPVPPGDALDGRQVELDDLLGGSDVVTLHAPLTDTTRHLLDARRLARMRDGSVLVNAARGELVDEVALAAAIEAGRPAAAALDVFATEPLPPSSPLLALENVYASPHIAAGTVQARQRVRALVGDAVRGALLDLTTTDAG</sequence>
<gene>
    <name evidence="7" type="ordered locus">Bcav_1686</name>
</gene>
<keyword evidence="8" id="KW-1185">Reference proteome</keyword>
<dbReference type="InterPro" id="IPR006139">
    <property type="entry name" value="D-isomer_2_OHA_DH_cat_dom"/>
</dbReference>
<dbReference type="SUPFAM" id="SSF52283">
    <property type="entry name" value="Formate/glycerate dehydrogenase catalytic domain-like"/>
    <property type="match status" value="1"/>
</dbReference>
<dbReference type="Gene3D" id="3.40.50.720">
    <property type="entry name" value="NAD(P)-binding Rossmann-like Domain"/>
    <property type="match status" value="2"/>
</dbReference>
<evidence type="ECO:0000259" key="6">
    <source>
        <dbReference type="Pfam" id="PF02826"/>
    </source>
</evidence>
<dbReference type="InterPro" id="IPR036291">
    <property type="entry name" value="NAD(P)-bd_dom_sf"/>
</dbReference>
<accession>C5C429</accession>
<keyword evidence="3" id="KW-0520">NAD</keyword>
<dbReference type="GO" id="GO:0005829">
    <property type="term" value="C:cytosol"/>
    <property type="evidence" value="ECO:0007669"/>
    <property type="project" value="TreeGrafter"/>
</dbReference>
<comment type="similarity">
    <text evidence="1 4">Belongs to the D-isomer specific 2-hydroxyacid dehydrogenase family.</text>
</comment>
<keyword evidence="2 4" id="KW-0560">Oxidoreductase</keyword>
<reference evidence="7 8" key="1">
    <citation type="journal article" date="2009" name="Stand. Genomic Sci.">
        <title>Complete genome sequence of Beutenbergia cavernae type strain (HKI 0122).</title>
        <authorList>
            <person name="Land M."/>
            <person name="Pukall R."/>
            <person name="Abt B."/>
            <person name="Goker M."/>
            <person name="Rohde M."/>
            <person name="Glavina Del Rio T."/>
            <person name="Tice H."/>
            <person name="Copeland A."/>
            <person name="Cheng J.F."/>
            <person name="Lucas S."/>
            <person name="Chen F."/>
            <person name="Nolan M."/>
            <person name="Bruce D."/>
            <person name="Goodwin L."/>
            <person name="Pitluck S."/>
            <person name="Ivanova N."/>
            <person name="Mavromatis K."/>
            <person name="Ovchinnikova G."/>
            <person name="Pati A."/>
            <person name="Chen A."/>
            <person name="Palaniappan K."/>
            <person name="Hauser L."/>
            <person name="Chang Y.J."/>
            <person name="Jefferies C.C."/>
            <person name="Saunders E."/>
            <person name="Brettin T."/>
            <person name="Detter J.C."/>
            <person name="Han C."/>
            <person name="Chain P."/>
            <person name="Bristow J."/>
            <person name="Eisen J.A."/>
            <person name="Markowitz V."/>
            <person name="Hugenholtz P."/>
            <person name="Kyrpides N.C."/>
            <person name="Klenk H.P."/>
            <person name="Lapidus A."/>
        </authorList>
    </citation>
    <scope>NUCLEOTIDE SEQUENCE [LARGE SCALE GENOMIC DNA]</scope>
    <source>
        <strain evidence="8">ATCC BAA-8 / DSM 12333 / NBRC 16432</strain>
    </source>
</reference>
<dbReference type="STRING" id="471853.Bcav_1686"/>
<proteinExistence type="inferred from homology"/>
<dbReference type="InterPro" id="IPR029752">
    <property type="entry name" value="D-isomer_DH_CS1"/>
</dbReference>
<feature type="domain" description="D-isomer specific 2-hydroxyacid dehydrogenase NAD-binding" evidence="6">
    <location>
        <begin position="112"/>
        <end position="285"/>
    </location>
</feature>
<dbReference type="OrthoDB" id="117809at2"/>
<dbReference type="CDD" id="cd12175">
    <property type="entry name" value="2-Hacid_dh_11"/>
    <property type="match status" value="1"/>
</dbReference>
<dbReference type="HOGENOM" id="CLU_019796_1_3_11"/>
<evidence type="ECO:0000256" key="3">
    <source>
        <dbReference type="ARBA" id="ARBA00023027"/>
    </source>
</evidence>
<dbReference type="eggNOG" id="COG1052">
    <property type="taxonomic scope" value="Bacteria"/>
</dbReference>
<dbReference type="Pfam" id="PF00389">
    <property type="entry name" value="2-Hacid_dh"/>
    <property type="match status" value="1"/>
</dbReference>
<dbReference type="KEGG" id="bcv:Bcav_1686"/>
<dbReference type="InterPro" id="IPR006140">
    <property type="entry name" value="D-isomer_DH_NAD-bd"/>
</dbReference>
<dbReference type="Pfam" id="PF02826">
    <property type="entry name" value="2-Hacid_dh_C"/>
    <property type="match status" value="1"/>
</dbReference>
<evidence type="ECO:0000313" key="8">
    <source>
        <dbReference type="Proteomes" id="UP000007962"/>
    </source>
</evidence>
<dbReference type="InterPro" id="IPR050223">
    <property type="entry name" value="D-isomer_2-hydroxyacid_DH"/>
</dbReference>
<dbReference type="EMBL" id="CP001618">
    <property type="protein sequence ID" value="ACQ79942.1"/>
    <property type="molecule type" value="Genomic_DNA"/>
</dbReference>
<dbReference type="PANTHER" id="PTHR10996:SF178">
    <property type="entry name" value="2-HYDROXYACID DEHYDROGENASE YGL185C-RELATED"/>
    <property type="match status" value="1"/>
</dbReference>
<dbReference type="AlphaFoldDB" id="C5C429"/>
<dbReference type="SUPFAM" id="SSF51735">
    <property type="entry name" value="NAD(P)-binding Rossmann-fold domains"/>
    <property type="match status" value="1"/>
</dbReference>
<feature type="domain" description="D-isomer specific 2-hydroxyacid dehydrogenase catalytic" evidence="5">
    <location>
        <begin position="24"/>
        <end position="306"/>
    </location>
</feature>
<evidence type="ECO:0000256" key="4">
    <source>
        <dbReference type="RuleBase" id="RU003719"/>
    </source>
</evidence>
<dbReference type="InterPro" id="IPR029753">
    <property type="entry name" value="D-isomer_DH_CS"/>
</dbReference>
<dbReference type="PANTHER" id="PTHR10996">
    <property type="entry name" value="2-HYDROXYACID DEHYDROGENASE-RELATED"/>
    <property type="match status" value="1"/>
</dbReference>
<name>C5C429_BEUC1</name>
<dbReference type="GO" id="GO:0051287">
    <property type="term" value="F:NAD binding"/>
    <property type="evidence" value="ECO:0007669"/>
    <property type="project" value="InterPro"/>
</dbReference>
<dbReference type="RefSeq" id="WP_015882182.1">
    <property type="nucleotide sequence ID" value="NC_012669.1"/>
</dbReference>
<evidence type="ECO:0000256" key="2">
    <source>
        <dbReference type="ARBA" id="ARBA00023002"/>
    </source>
</evidence>
<evidence type="ECO:0000313" key="7">
    <source>
        <dbReference type="EMBL" id="ACQ79942.1"/>
    </source>
</evidence>